<comment type="caution">
    <text evidence="3">The sequence shown here is derived from an EMBL/GenBank/DDBJ whole genome shotgun (WGS) entry which is preliminary data.</text>
</comment>
<dbReference type="InterPro" id="IPR050312">
    <property type="entry name" value="IolE/XylAMocC-like"/>
</dbReference>
<keyword evidence="3" id="KW-0413">Isomerase</keyword>
<dbReference type="Gene3D" id="3.20.20.150">
    <property type="entry name" value="Divalent-metal-dependent TIM barrel enzymes"/>
    <property type="match status" value="1"/>
</dbReference>
<keyword evidence="4" id="KW-1185">Reference proteome</keyword>
<dbReference type="PANTHER" id="PTHR12110:SF48">
    <property type="entry name" value="BLL3656 PROTEIN"/>
    <property type="match status" value="1"/>
</dbReference>
<organism evidence="3 4">
    <name type="scientific">Pedobacter psychroterrae</name>
    <dbReference type="NCBI Taxonomy" id="2530453"/>
    <lineage>
        <taxon>Bacteria</taxon>
        <taxon>Pseudomonadati</taxon>
        <taxon>Bacteroidota</taxon>
        <taxon>Sphingobacteriia</taxon>
        <taxon>Sphingobacteriales</taxon>
        <taxon>Sphingobacteriaceae</taxon>
        <taxon>Pedobacter</taxon>
    </lineage>
</organism>
<dbReference type="GO" id="GO:0016853">
    <property type="term" value="F:isomerase activity"/>
    <property type="evidence" value="ECO:0007669"/>
    <property type="project" value="UniProtKB-KW"/>
</dbReference>
<keyword evidence="1" id="KW-0732">Signal</keyword>
<protein>
    <submittedName>
        <fullName evidence="3">Sugar phosphate isomerase/epimerase</fullName>
    </submittedName>
</protein>
<feature type="domain" description="Xylose isomerase-like TIM barrel" evidence="2">
    <location>
        <begin position="65"/>
        <end position="298"/>
    </location>
</feature>
<dbReference type="InterPro" id="IPR036237">
    <property type="entry name" value="Xyl_isomerase-like_sf"/>
</dbReference>
<dbReference type="AlphaFoldDB" id="A0A4R0NL30"/>
<dbReference type="PANTHER" id="PTHR12110">
    <property type="entry name" value="HYDROXYPYRUVATE ISOMERASE"/>
    <property type="match status" value="1"/>
</dbReference>
<reference evidence="3 4" key="1">
    <citation type="submission" date="2019-02" db="EMBL/GenBank/DDBJ databases">
        <title>Pedobacter sp. RP-1-14 sp. nov., isolated from Arctic soil.</title>
        <authorList>
            <person name="Dahal R.H."/>
        </authorList>
    </citation>
    <scope>NUCLEOTIDE SEQUENCE [LARGE SCALE GENOMIC DNA]</scope>
    <source>
        <strain evidence="3 4">RP-1-14</strain>
    </source>
</reference>
<dbReference type="EMBL" id="SJSL01000004">
    <property type="protein sequence ID" value="TCD00203.1"/>
    <property type="molecule type" value="Genomic_DNA"/>
</dbReference>
<evidence type="ECO:0000259" key="2">
    <source>
        <dbReference type="Pfam" id="PF01261"/>
    </source>
</evidence>
<dbReference type="Proteomes" id="UP000293347">
    <property type="component" value="Unassembled WGS sequence"/>
</dbReference>
<sequence>MDRRKFINLGAATAGVLSLAATTDVLANTNNQAQKEKRYQKGISPWPICLDTATIRPASLKDKVKFAAKAGYDAIEPWDGELQEFEAKGGNLKDLGKEIKDLGMFVPSVIGLWNSLPPTQELFDQSLKDTRNRMRMAADIGAQHIQTIANTASEPYNQKWMAARYKDIIEIGLKEYKINPALVFVKFQPIKTMGQAMAIALDADHPNAMIIPDTYHMYISEGNFEGLKIMSGKAIAIFQFADAPASPAIKDLGDQHRVYPGDGILPLPQILKDLKATGFKGCVSLELYNPNYWKEDLQQVAITGLKKTLEVIKKAGV</sequence>
<accession>A0A4R0NL30</accession>
<feature type="chain" id="PRO_5020835314" evidence="1">
    <location>
        <begin position="28"/>
        <end position="317"/>
    </location>
</feature>
<proteinExistence type="predicted"/>
<name>A0A4R0NL30_9SPHI</name>
<dbReference type="RefSeq" id="WP_131597058.1">
    <property type="nucleotide sequence ID" value="NZ_SJSL01000004.1"/>
</dbReference>
<dbReference type="InterPro" id="IPR013022">
    <property type="entry name" value="Xyl_isomerase-like_TIM-brl"/>
</dbReference>
<evidence type="ECO:0000313" key="3">
    <source>
        <dbReference type="EMBL" id="TCD00203.1"/>
    </source>
</evidence>
<evidence type="ECO:0000256" key="1">
    <source>
        <dbReference type="SAM" id="SignalP"/>
    </source>
</evidence>
<feature type="signal peptide" evidence="1">
    <location>
        <begin position="1"/>
        <end position="27"/>
    </location>
</feature>
<dbReference type="SUPFAM" id="SSF51658">
    <property type="entry name" value="Xylose isomerase-like"/>
    <property type="match status" value="1"/>
</dbReference>
<dbReference type="OrthoDB" id="930834at2"/>
<gene>
    <name evidence="3" type="ORF">EZ437_15945</name>
</gene>
<evidence type="ECO:0000313" key="4">
    <source>
        <dbReference type="Proteomes" id="UP000293347"/>
    </source>
</evidence>
<dbReference type="Pfam" id="PF01261">
    <property type="entry name" value="AP_endonuc_2"/>
    <property type="match status" value="1"/>
</dbReference>